<dbReference type="GO" id="GO:0000428">
    <property type="term" value="C:DNA-directed RNA polymerase complex"/>
    <property type="evidence" value="ECO:0007669"/>
    <property type="project" value="UniProtKB-KW"/>
</dbReference>
<keyword evidence="4" id="KW-1185">Reference proteome</keyword>
<dbReference type="Gene3D" id="1.20.140.160">
    <property type="match status" value="1"/>
</dbReference>
<accession>A0A9W4GT28</accession>
<keyword evidence="3" id="KW-0240">DNA-directed RNA polymerase</keyword>
<dbReference type="Proteomes" id="UP001152519">
    <property type="component" value="Unassembled WGS sequence"/>
</dbReference>
<proteinExistence type="predicted"/>
<feature type="compositionally biased region" description="Low complexity" evidence="1">
    <location>
        <begin position="552"/>
        <end position="564"/>
    </location>
</feature>
<name>A0A9W4GT28_9ACTN</name>
<evidence type="ECO:0000256" key="1">
    <source>
        <dbReference type="SAM" id="MobiDB-lite"/>
    </source>
</evidence>
<dbReference type="AlphaFoldDB" id="A0A9W4GT28"/>
<evidence type="ECO:0000313" key="4">
    <source>
        <dbReference type="Proteomes" id="UP001152519"/>
    </source>
</evidence>
<evidence type="ECO:0000259" key="2">
    <source>
        <dbReference type="Pfam" id="PF19190"/>
    </source>
</evidence>
<dbReference type="RefSeq" id="WP_251495233.1">
    <property type="nucleotide sequence ID" value="NZ_CAJSLV010000073.1"/>
</dbReference>
<protein>
    <submittedName>
        <fullName evidence="3">DNA-directed RNA polymerase specialized sigma subunit, sigma24 family</fullName>
    </submittedName>
</protein>
<reference evidence="3" key="1">
    <citation type="submission" date="2021-05" db="EMBL/GenBank/DDBJ databases">
        <authorList>
            <person name="Arsene-Ploetze F."/>
        </authorList>
    </citation>
    <scope>NUCLEOTIDE SEQUENCE</scope>
    <source>
        <strain evidence="3">DSM 42138</strain>
    </source>
</reference>
<feature type="region of interest" description="Disordered" evidence="1">
    <location>
        <begin position="1"/>
        <end position="59"/>
    </location>
</feature>
<organism evidence="3 4">
    <name type="scientific">Actinacidiphila cocklensis</name>
    <dbReference type="NCBI Taxonomy" id="887465"/>
    <lineage>
        <taxon>Bacteria</taxon>
        <taxon>Bacillati</taxon>
        <taxon>Actinomycetota</taxon>
        <taxon>Actinomycetes</taxon>
        <taxon>Kitasatosporales</taxon>
        <taxon>Streptomycetaceae</taxon>
        <taxon>Actinacidiphila</taxon>
    </lineage>
</organism>
<sequence length="564" mass="57834">MSRQETPTPAPQTTGAHRRPRTSAPGRSAARAAARSTADGGREGDAVRRRPQGTLPMVPPAHYEPYLDGLFTYCLSILCEHDAAAGALGEVLALAERQRSRLRDPALRRPWLYALARWSCLRRLAAGTPLAPARAAASVAEQRAAQLAALAWPEAAGTTPEQREALELAVRHQLPPHEVAAVLGLETDAARGLLARAACEVERTRAALAVVDTGRCAALARLAGDTRVLLGPALRDELVRHVDECTVCRRDAERAVAAGPWPGATADATAVLALIEAPRAVACAALLHAMETGAGRSRECTPRFDRRGFPLDLKDRAARRAQLRHRAVTTTVVAAVVAAPVLAIWAAYRATPLGGDEPHGGRAAAGAPDGVGLPYEKAGASRPQPSASGPPAAPAAGPAAADADVTAVMVTPSGAPASPGAGYLTVAAAPSAGRTLVTLTASGTADVRWSASTQAGWLRLSATSGVLHPGESATLTISVVRALAPAGSWTAAVSFAPADATVILRGSTRRSAPPSGHSSPPPASPPPTTSAPTPTPTPTETSPTSEPPTRTPTPTDTATAAETP</sequence>
<feature type="region of interest" description="Disordered" evidence="1">
    <location>
        <begin position="355"/>
        <end position="398"/>
    </location>
</feature>
<feature type="compositionally biased region" description="Pro residues" evidence="1">
    <location>
        <begin position="519"/>
        <end position="537"/>
    </location>
</feature>
<comment type="caution">
    <text evidence="3">The sequence shown here is derived from an EMBL/GenBank/DDBJ whole genome shotgun (WGS) entry which is preliminary data.</text>
</comment>
<evidence type="ECO:0000313" key="3">
    <source>
        <dbReference type="EMBL" id="CAG6396551.1"/>
    </source>
</evidence>
<feature type="compositionally biased region" description="Low complexity" evidence="1">
    <location>
        <begin position="378"/>
        <end position="398"/>
    </location>
</feature>
<feature type="compositionally biased region" description="Polar residues" evidence="1">
    <location>
        <begin position="1"/>
        <end position="15"/>
    </location>
</feature>
<feature type="region of interest" description="Disordered" evidence="1">
    <location>
        <begin position="507"/>
        <end position="564"/>
    </location>
</feature>
<dbReference type="EMBL" id="CAJSLV010000073">
    <property type="protein sequence ID" value="CAG6396551.1"/>
    <property type="molecule type" value="Genomic_DNA"/>
</dbReference>
<gene>
    <name evidence="3" type="ORF">SCOCK_420052</name>
</gene>
<dbReference type="Pfam" id="PF19190">
    <property type="entry name" value="BACON_2"/>
    <property type="match status" value="1"/>
</dbReference>
<dbReference type="InterPro" id="IPR024361">
    <property type="entry name" value="BACON"/>
</dbReference>
<keyword evidence="3" id="KW-0804">Transcription</keyword>
<feature type="domain" description="BACON" evidence="2">
    <location>
        <begin position="430"/>
        <end position="494"/>
    </location>
</feature>
<feature type="compositionally biased region" description="Low complexity" evidence="1">
    <location>
        <begin position="22"/>
        <end position="39"/>
    </location>
</feature>